<dbReference type="HOGENOM" id="CLU_024934_0_4_1"/>
<feature type="domain" description="Zn(2)-C6 fungal-type" evidence="3">
    <location>
        <begin position="22"/>
        <end position="52"/>
    </location>
</feature>
<dbReference type="InterPro" id="IPR001138">
    <property type="entry name" value="Zn2Cys6_DnaBD"/>
</dbReference>
<dbReference type="Proteomes" id="UP000054032">
    <property type="component" value="Unassembled WGS sequence"/>
</dbReference>
<evidence type="ECO:0000256" key="2">
    <source>
        <dbReference type="SAM" id="MobiDB-lite"/>
    </source>
</evidence>
<keyword evidence="1" id="KW-0539">Nucleus</keyword>
<dbReference type="PANTHER" id="PTHR47784">
    <property type="entry name" value="STEROL UPTAKE CONTROL PROTEIN 2"/>
    <property type="match status" value="1"/>
</dbReference>
<dbReference type="PROSITE" id="PS00463">
    <property type="entry name" value="ZN2_CY6_FUNGAL_1"/>
    <property type="match status" value="1"/>
</dbReference>
<accession>W6YXB8</accession>
<evidence type="ECO:0000313" key="5">
    <source>
        <dbReference type="Proteomes" id="UP000054032"/>
    </source>
</evidence>
<dbReference type="EMBL" id="KI964071">
    <property type="protein sequence ID" value="EUC42160.1"/>
    <property type="molecule type" value="Genomic_DNA"/>
</dbReference>
<evidence type="ECO:0000259" key="3">
    <source>
        <dbReference type="PROSITE" id="PS50048"/>
    </source>
</evidence>
<dbReference type="RefSeq" id="XP_007691334.1">
    <property type="nucleotide sequence ID" value="XM_007693144.1"/>
</dbReference>
<dbReference type="GO" id="GO:0001228">
    <property type="term" value="F:DNA-binding transcription activator activity, RNA polymerase II-specific"/>
    <property type="evidence" value="ECO:0007669"/>
    <property type="project" value="TreeGrafter"/>
</dbReference>
<dbReference type="PROSITE" id="PS50048">
    <property type="entry name" value="ZN2_CY6_FUNGAL_2"/>
    <property type="match status" value="1"/>
</dbReference>
<dbReference type="SUPFAM" id="SSF57701">
    <property type="entry name" value="Zn2/Cys6 DNA-binding domain"/>
    <property type="match status" value="1"/>
</dbReference>
<evidence type="ECO:0000313" key="4">
    <source>
        <dbReference type="EMBL" id="EUC42160.1"/>
    </source>
</evidence>
<feature type="compositionally biased region" description="Low complexity" evidence="2">
    <location>
        <begin position="61"/>
        <end position="72"/>
    </location>
</feature>
<evidence type="ECO:0000256" key="1">
    <source>
        <dbReference type="ARBA" id="ARBA00023242"/>
    </source>
</evidence>
<dbReference type="PANTHER" id="PTHR47784:SF4">
    <property type="entry name" value="ZN(II)2CYS6 TRANSCRIPTION FACTOR (EUROFUNG)"/>
    <property type="match status" value="1"/>
</dbReference>
<dbReference type="OrthoDB" id="4937900at2759"/>
<protein>
    <recommendedName>
        <fullName evidence="3">Zn(2)-C6 fungal-type domain-containing protein</fullName>
    </recommendedName>
</protein>
<dbReference type="InterPro" id="IPR036864">
    <property type="entry name" value="Zn2-C6_fun-type_DNA-bd_sf"/>
</dbReference>
<dbReference type="KEGG" id="bor:COCMIDRAFT_104239"/>
<sequence>MTEKEKEKRVAKRKTHTKSRRGCFQCKQRHTKCNEARPRCANCVRLDIHCTFPTIPESYTSSPQHSPGVSSSYGDVGLPESPDVSHSHAGSDLPLADLQLLHHWIKSCAKSLHPNPSLRSSAWQTEFVELGFEFPFLLRGFLALSAVHQAFLLPPNDRQVLLLQADSHISRALDTYRKNLEIPDVKLALPMFMLSSVLFTYNFGSAQLQQPEDPIAALHHCFMLLQGIKIVVMPHWHQIKDSAFVAYMTDTPSDDLLKGLDNLASQDNPQEIMRLKELTELLLDSQDKVACTVAIDELHTTWLRFRHLPADRDEYSLLFYWPALLESRFLELLAAHNPVTCIITTHFVAMLAQSRPVWWVGKWPQWLLTASEQLLAATPDLLKWLEWPRKMIRPQGWSIASTLSDRQAT</sequence>
<organism evidence="4 5">
    <name type="scientific">Bipolaris oryzae ATCC 44560</name>
    <dbReference type="NCBI Taxonomy" id="930090"/>
    <lineage>
        <taxon>Eukaryota</taxon>
        <taxon>Fungi</taxon>
        <taxon>Dikarya</taxon>
        <taxon>Ascomycota</taxon>
        <taxon>Pezizomycotina</taxon>
        <taxon>Dothideomycetes</taxon>
        <taxon>Pleosporomycetidae</taxon>
        <taxon>Pleosporales</taxon>
        <taxon>Pleosporineae</taxon>
        <taxon>Pleosporaceae</taxon>
        <taxon>Bipolaris</taxon>
    </lineage>
</organism>
<reference evidence="4 5" key="1">
    <citation type="journal article" date="2013" name="PLoS Genet.">
        <title>Comparative genome structure, secondary metabolite, and effector coding capacity across Cochliobolus pathogens.</title>
        <authorList>
            <person name="Condon B.J."/>
            <person name="Leng Y."/>
            <person name="Wu D."/>
            <person name="Bushley K.E."/>
            <person name="Ohm R.A."/>
            <person name="Otillar R."/>
            <person name="Martin J."/>
            <person name="Schackwitz W."/>
            <person name="Grimwood J."/>
            <person name="MohdZainudin N."/>
            <person name="Xue C."/>
            <person name="Wang R."/>
            <person name="Manning V.A."/>
            <person name="Dhillon B."/>
            <person name="Tu Z.J."/>
            <person name="Steffenson B.J."/>
            <person name="Salamov A."/>
            <person name="Sun H."/>
            <person name="Lowry S."/>
            <person name="LaButti K."/>
            <person name="Han J."/>
            <person name="Copeland A."/>
            <person name="Lindquist E."/>
            <person name="Barry K."/>
            <person name="Schmutz J."/>
            <person name="Baker S.E."/>
            <person name="Ciuffetti L.M."/>
            <person name="Grigoriev I.V."/>
            <person name="Zhong S."/>
            <person name="Turgeon B.G."/>
        </authorList>
    </citation>
    <scope>NUCLEOTIDE SEQUENCE [LARGE SCALE GENOMIC DNA]</scope>
    <source>
        <strain evidence="4 5">ATCC 44560</strain>
    </source>
</reference>
<dbReference type="Gene3D" id="4.10.240.10">
    <property type="entry name" value="Zn(2)-C6 fungal-type DNA-binding domain"/>
    <property type="match status" value="1"/>
</dbReference>
<dbReference type="InterPro" id="IPR053157">
    <property type="entry name" value="Sterol_Uptake_Regulator"/>
</dbReference>
<dbReference type="GeneID" id="19118469"/>
<dbReference type="AlphaFoldDB" id="W6YXB8"/>
<dbReference type="eggNOG" id="ENOG502QRM1">
    <property type="taxonomic scope" value="Eukaryota"/>
</dbReference>
<gene>
    <name evidence="4" type="ORF">COCMIDRAFT_104239</name>
</gene>
<name>W6YXB8_COCMI</name>
<dbReference type="SMART" id="SM00066">
    <property type="entry name" value="GAL4"/>
    <property type="match status" value="1"/>
</dbReference>
<dbReference type="CDD" id="cd00067">
    <property type="entry name" value="GAL4"/>
    <property type="match status" value="1"/>
</dbReference>
<keyword evidence="5" id="KW-1185">Reference proteome</keyword>
<feature type="region of interest" description="Disordered" evidence="2">
    <location>
        <begin position="58"/>
        <end position="89"/>
    </location>
</feature>
<dbReference type="Pfam" id="PF00172">
    <property type="entry name" value="Zn_clus"/>
    <property type="match status" value="1"/>
</dbReference>
<dbReference type="GO" id="GO:0008270">
    <property type="term" value="F:zinc ion binding"/>
    <property type="evidence" value="ECO:0007669"/>
    <property type="project" value="InterPro"/>
</dbReference>
<proteinExistence type="predicted"/>